<evidence type="ECO:0000313" key="1">
    <source>
        <dbReference type="EMBL" id="TMS33726.1"/>
    </source>
</evidence>
<protein>
    <submittedName>
        <fullName evidence="1">Uncharacterized protein</fullName>
    </submittedName>
</protein>
<name>A0A4U8ULJ5_STECR</name>
<evidence type="ECO:0000313" key="2">
    <source>
        <dbReference type="Proteomes" id="UP000298663"/>
    </source>
</evidence>
<dbReference type="Proteomes" id="UP000298663">
    <property type="component" value="Unassembled WGS sequence"/>
</dbReference>
<gene>
    <name evidence="1" type="ORF">L596_001432</name>
</gene>
<reference evidence="1 2" key="2">
    <citation type="journal article" date="2019" name="G3 (Bethesda)">
        <title>Hybrid Assembly of the Genome of the Entomopathogenic Nematode Steinernema carpocapsae Identifies the X-Chromosome.</title>
        <authorList>
            <person name="Serra L."/>
            <person name="Macchietto M."/>
            <person name="Macias-Munoz A."/>
            <person name="McGill C.J."/>
            <person name="Rodriguez I.M."/>
            <person name="Rodriguez B."/>
            <person name="Murad R."/>
            <person name="Mortazavi A."/>
        </authorList>
    </citation>
    <scope>NUCLEOTIDE SEQUENCE [LARGE SCALE GENOMIC DNA]</scope>
    <source>
        <strain evidence="1 2">ALL</strain>
    </source>
</reference>
<keyword evidence="2" id="KW-1185">Reference proteome</keyword>
<accession>A0A4U8ULJ5</accession>
<sequence>MTRRKTPAETCREINRIAKNGVLSTSQKNFNDANDDDLKLLNDIERCPKLTEEVEKAIGQFNDRTQIDSNFNNARLIIKCGN</sequence>
<comment type="caution">
    <text evidence="1">The sequence shown here is derived from an EMBL/GenBank/DDBJ whole genome shotgun (WGS) entry which is preliminary data.</text>
</comment>
<reference evidence="1 2" key="1">
    <citation type="journal article" date="2015" name="Genome Biol.">
        <title>Comparative genomics of Steinernema reveals deeply conserved gene regulatory networks.</title>
        <authorList>
            <person name="Dillman A.R."/>
            <person name="Macchietto M."/>
            <person name="Porter C.F."/>
            <person name="Rogers A."/>
            <person name="Williams B."/>
            <person name="Antoshechkin I."/>
            <person name="Lee M.M."/>
            <person name="Goodwin Z."/>
            <person name="Lu X."/>
            <person name="Lewis E.E."/>
            <person name="Goodrich-Blair H."/>
            <person name="Stock S.P."/>
            <person name="Adams B.J."/>
            <person name="Sternberg P.W."/>
            <person name="Mortazavi A."/>
        </authorList>
    </citation>
    <scope>NUCLEOTIDE SEQUENCE [LARGE SCALE GENOMIC DNA]</scope>
    <source>
        <strain evidence="1 2">ALL</strain>
    </source>
</reference>
<dbReference type="EMBL" id="AZBU02000001">
    <property type="protein sequence ID" value="TMS33726.1"/>
    <property type="molecule type" value="Genomic_DNA"/>
</dbReference>
<organism evidence="1 2">
    <name type="scientific">Steinernema carpocapsae</name>
    <name type="common">Entomopathogenic nematode</name>
    <dbReference type="NCBI Taxonomy" id="34508"/>
    <lineage>
        <taxon>Eukaryota</taxon>
        <taxon>Metazoa</taxon>
        <taxon>Ecdysozoa</taxon>
        <taxon>Nematoda</taxon>
        <taxon>Chromadorea</taxon>
        <taxon>Rhabditida</taxon>
        <taxon>Tylenchina</taxon>
        <taxon>Panagrolaimomorpha</taxon>
        <taxon>Strongyloidoidea</taxon>
        <taxon>Steinernematidae</taxon>
        <taxon>Steinernema</taxon>
    </lineage>
</organism>
<proteinExistence type="predicted"/>
<dbReference type="AlphaFoldDB" id="A0A4U8ULJ5"/>